<dbReference type="Proteomes" id="UP001154282">
    <property type="component" value="Unassembled WGS sequence"/>
</dbReference>
<sequence length="101" mass="11170">MVMMAFGILINEFIYNADVTAYILLGFCFYALFVSQACRFPVQLGATSALLGSTAIMAWAPWKNDGERHPVEAGIITFVLILICILRHGLAGDPPHNNRNR</sequence>
<evidence type="ECO:0000313" key="3">
    <source>
        <dbReference type="Proteomes" id="UP001154282"/>
    </source>
</evidence>
<reference evidence="2" key="1">
    <citation type="submission" date="2022-08" db="EMBL/GenBank/DDBJ databases">
        <authorList>
            <person name="Gutierrez-Valencia J."/>
        </authorList>
    </citation>
    <scope>NUCLEOTIDE SEQUENCE</scope>
</reference>
<proteinExistence type="predicted"/>
<evidence type="ECO:0000313" key="2">
    <source>
        <dbReference type="EMBL" id="CAI0407164.1"/>
    </source>
</evidence>
<feature type="transmembrane region" description="Helical" evidence="1">
    <location>
        <begin position="73"/>
        <end position="91"/>
    </location>
</feature>
<keyword evidence="1" id="KW-1133">Transmembrane helix</keyword>
<keyword evidence="1" id="KW-0812">Transmembrane</keyword>
<name>A0AAV0JD06_9ROSI</name>
<protein>
    <submittedName>
        <fullName evidence="2">Uncharacterized protein</fullName>
    </submittedName>
</protein>
<accession>A0AAV0JD06</accession>
<organism evidence="2 3">
    <name type="scientific">Linum tenue</name>
    <dbReference type="NCBI Taxonomy" id="586396"/>
    <lineage>
        <taxon>Eukaryota</taxon>
        <taxon>Viridiplantae</taxon>
        <taxon>Streptophyta</taxon>
        <taxon>Embryophyta</taxon>
        <taxon>Tracheophyta</taxon>
        <taxon>Spermatophyta</taxon>
        <taxon>Magnoliopsida</taxon>
        <taxon>eudicotyledons</taxon>
        <taxon>Gunneridae</taxon>
        <taxon>Pentapetalae</taxon>
        <taxon>rosids</taxon>
        <taxon>fabids</taxon>
        <taxon>Malpighiales</taxon>
        <taxon>Linaceae</taxon>
        <taxon>Linum</taxon>
    </lineage>
</organism>
<dbReference type="AlphaFoldDB" id="A0AAV0JD06"/>
<dbReference type="EMBL" id="CAMGYJ010000004">
    <property type="protein sequence ID" value="CAI0407164.1"/>
    <property type="molecule type" value="Genomic_DNA"/>
</dbReference>
<evidence type="ECO:0000256" key="1">
    <source>
        <dbReference type="SAM" id="Phobius"/>
    </source>
</evidence>
<feature type="transmembrane region" description="Helical" evidence="1">
    <location>
        <begin position="13"/>
        <end position="33"/>
    </location>
</feature>
<gene>
    <name evidence="2" type="ORF">LITE_LOCUS13478</name>
</gene>
<keyword evidence="3" id="KW-1185">Reference proteome</keyword>
<comment type="caution">
    <text evidence="2">The sequence shown here is derived from an EMBL/GenBank/DDBJ whole genome shotgun (WGS) entry which is preliminary data.</text>
</comment>
<keyword evidence="1" id="KW-0472">Membrane</keyword>
<feature type="transmembrane region" description="Helical" evidence="1">
    <location>
        <begin position="40"/>
        <end position="61"/>
    </location>
</feature>